<evidence type="ECO:0000313" key="1">
    <source>
        <dbReference type="EMBL" id="RIB19296.1"/>
    </source>
</evidence>
<protein>
    <submittedName>
        <fullName evidence="1">Uncharacterized protein</fullName>
    </submittedName>
</protein>
<organism evidence="1 2">
    <name type="scientific">Gigaspora rosea</name>
    <dbReference type="NCBI Taxonomy" id="44941"/>
    <lineage>
        <taxon>Eukaryota</taxon>
        <taxon>Fungi</taxon>
        <taxon>Fungi incertae sedis</taxon>
        <taxon>Mucoromycota</taxon>
        <taxon>Glomeromycotina</taxon>
        <taxon>Glomeromycetes</taxon>
        <taxon>Diversisporales</taxon>
        <taxon>Gigasporaceae</taxon>
        <taxon>Gigaspora</taxon>
    </lineage>
</organism>
<gene>
    <name evidence="1" type="ORF">C2G38_2182267</name>
</gene>
<evidence type="ECO:0000313" key="2">
    <source>
        <dbReference type="Proteomes" id="UP000266673"/>
    </source>
</evidence>
<accession>A0A397VJE7</accession>
<keyword evidence="2" id="KW-1185">Reference proteome</keyword>
<comment type="caution">
    <text evidence="1">The sequence shown here is derived from an EMBL/GenBank/DDBJ whole genome shotgun (WGS) entry which is preliminary data.</text>
</comment>
<sequence length="97" mass="11265">MGFYSCPYTFIDGRICGKGCYRQEGCALHWKIRPRTPCGECGMPTTSSYGMCVKHSGKYRRRVNYQQKKRDELRAKIAIFENHIPDLPDSMHEEEKA</sequence>
<dbReference type="Proteomes" id="UP000266673">
    <property type="component" value="Unassembled WGS sequence"/>
</dbReference>
<dbReference type="AlphaFoldDB" id="A0A397VJE7"/>
<reference evidence="1 2" key="1">
    <citation type="submission" date="2018-06" db="EMBL/GenBank/DDBJ databases">
        <title>Comparative genomics reveals the genomic features of Rhizophagus irregularis, R. cerebriforme, R. diaphanum and Gigaspora rosea, and their symbiotic lifestyle signature.</title>
        <authorList>
            <person name="Morin E."/>
            <person name="San Clemente H."/>
            <person name="Chen E.C.H."/>
            <person name="De La Providencia I."/>
            <person name="Hainaut M."/>
            <person name="Kuo A."/>
            <person name="Kohler A."/>
            <person name="Murat C."/>
            <person name="Tang N."/>
            <person name="Roy S."/>
            <person name="Loubradou J."/>
            <person name="Henrissat B."/>
            <person name="Grigoriev I.V."/>
            <person name="Corradi N."/>
            <person name="Roux C."/>
            <person name="Martin F.M."/>
        </authorList>
    </citation>
    <scope>NUCLEOTIDE SEQUENCE [LARGE SCALE GENOMIC DNA]</scope>
    <source>
        <strain evidence="1 2">DAOM 194757</strain>
    </source>
</reference>
<dbReference type="OrthoDB" id="2378066at2759"/>
<dbReference type="EMBL" id="QKWP01000483">
    <property type="protein sequence ID" value="RIB19296.1"/>
    <property type="molecule type" value="Genomic_DNA"/>
</dbReference>
<name>A0A397VJE7_9GLOM</name>
<proteinExistence type="predicted"/>